<name>A0A9P4MHZ4_9PEZI</name>
<dbReference type="Proteomes" id="UP000799439">
    <property type="component" value="Unassembled WGS sequence"/>
</dbReference>
<dbReference type="CDD" id="cd20267">
    <property type="entry name" value="Complex1_LYR_LYRM7"/>
    <property type="match status" value="1"/>
</dbReference>
<evidence type="ECO:0000313" key="11">
    <source>
        <dbReference type="Proteomes" id="UP000799439"/>
    </source>
</evidence>
<dbReference type="InterPro" id="IPR045298">
    <property type="entry name" value="Complex1_LYR_LYRM7"/>
</dbReference>
<keyword evidence="5" id="KW-0809">Transit peptide</keyword>
<dbReference type="OrthoDB" id="529194at2759"/>
<feature type="region of interest" description="Disordered" evidence="9">
    <location>
        <begin position="100"/>
        <end position="128"/>
    </location>
</feature>
<feature type="region of interest" description="Disordered" evidence="9">
    <location>
        <begin position="42"/>
        <end position="67"/>
    </location>
</feature>
<dbReference type="PANTHER" id="PTHR46749">
    <property type="entry name" value="COMPLEX III ASSEMBLY FACTOR LYRM7"/>
    <property type="match status" value="1"/>
</dbReference>
<comment type="subcellular location">
    <subcellularLocation>
        <location evidence="1">Mitochondrion matrix</location>
    </subcellularLocation>
</comment>
<evidence type="ECO:0000256" key="3">
    <source>
        <dbReference type="ARBA" id="ARBA00011589"/>
    </source>
</evidence>
<gene>
    <name evidence="10" type="ORF">K461DRAFT_292378</name>
</gene>
<evidence type="ECO:0000256" key="9">
    <source>
        <dbReference type="SAM" id="MobiDB-lite"/>
    </source>
</evidence>
<organism evidence="10 11">
    <name type="scientific">Myriangium duriaei CBS 260.36</name>
    <dbReference type="NCBI Taxonomy" id="1168546"/>
    <lineage>
        <taxon>Eukaryota</taxon>
        <taxon>Fungi</taxon>
        <taxon>Dikarya</taxon>
        <taxon>Ascomycota</taxon>
        <taxon>Pezizomycotina</taxon>
        <taxon>Dothideomycetes</taxon>
        <taxon>Dothideomycetidae</taxon>
        <taxon>Myriangiales</taxon>
        <taxon>Myriangiaceae</taxon>
        <taxon>Myriangium</taxon>
    </lineage>
</organism>
<keyword evidence="7" id="KW-0143">Chaperone</keyword>
<dbReference type="InterPro" id="IPR050435">
    <property type="entry name" value="MZM1/LYRM7"/>
</dbReference>
<evidence type="ECO:0000313" key="10">
    <source>
        <dbReference type="EMBL" id="KAF2153658.1"/>
    </source>
</evidence>
<keyword evidence="6" id="KW-0496">Mitochondrion</keyword>
<evidence type="ECO:0000256" key="7">
    <source>
        <dbReference type="ARBA" id="ARBA00023186"/>
    </source>
</evidence>
<dbReference type="AlphaFoldDB" id="A0A9P4MHZ4"/>
<keyword evidence="11" id="KW-1185">Reference proteome</keyword>
<comment type="similarity">
    <text evidence="2">Belongs to the complex I LYR family. MZM1 subfamily.</text>
</comment>
<reference evidence="10" key="1">
    <citation type="journal article" date="2020" name="Stud. Mycol.">
        <title>101 Dothideomycetes genomes: a test case for predicting lifestyles and emergence of pathogens.</title>
        <authorList>
            <person name="Haridas S."/>
            <person name="Albert R."/>
            <person name="Binder M."/>
            <person name="Bloem J."/>
            <person name="Labutti K."/>
            <person name="Salamov A."/>
            <person name="Andreopoulos B."/>
            <person name="Baker S."/>
            <person name="Barry K."/>
            <person name="Bills G."/>
            <person name="Bluhm B."/>
            <person name="Cannon C."/>
            <person name="Castanera R."/>
            <person name="Culley D."/>
            <person name="Daum C."/>
            <person name="Ezra D."/>
            <person name="Gonzalez J."/>
            <person name="Henrissat B."/>
            <person name="Kuo A."/>
            <person name="Liang C."/>
            <person name="Lipzen A."/>
            <person name="Lutzoni F."/>
            <person name="Magnuson J."/>
            <person name="Mondo S."/>
            <person name="Nolan M."/>
            <person name="Ohm R."/>
            <person name="Pangilinan J."/>
            <person name="Park H.-J."/>
            <person name="Ramirez L."/>
            <person name="Alfaro M."/>
            <person name="Sun H."/>
            <person name="Tritt A."/>
            <person name="Yoshinaga Y."/>
            <person name="Zwiers L.-H."/>
            <person name="Turgeon B."/>
            <person name="Goodwin S."/>
            <person name="Spatafora J."/>
            <person name="Crous P."/>
            <person name="Grigoriev I."/>
        </authorList>
    </citation>
    <scope>NUCLEOTIDE SEQUENCE</scope>
    <source>
        <strain evidence="10">CBS 260.36</strain>
    </source>
</reference>
<protein>
    <recommendedName>
        <fullName evidence="4">Mitochondrial zinc maintenance protein 1, mitochondrial</fullName>
    </recommendedName>
</protein>
<evidence type="ECO:0000256" key="2">
    <source>
        <dbReference type="ARBA" id="ARBA00009949"/>
    </source>
</evidence>
<evidence type="ECO:0000256" key="4">
    <source>
        <dbReference type="ARBA" id="ARBA00015108"/>
    </source>
</evidence>
<feature type="compositionally biased region" description="Polar residues" evidence="9">
    <location>
        <begin position="118"/>
        <end position="128"/>
    </location>
</feature>
<dbReference type="GO" id="GO:0034551">
    <property type="term" value="P:mitochondrial respiratory chain complex III assembly"/>
    <property type="evidence" value="ECO:0007669"/>
    <property type="project" value="InterPro"/>
</dbReference>
<proteinExistence type="inferred from homology"/>
<comment type="subunit">
    <text evidence="3">Interacts with RIP1.</text>
</comment>
<evidence type="ECO:0000256" key="1">
    <source>
        <dbReference type="ARBA" id="ARBA00004305"/>
    </source>
</evidence>
<dbReference type="PANTHER" id="PTHR46749:SF1">
    <property type="entry name" value="COMPLEX III ASSEMBLY FACTOR LYRM7"/>
    <property type="match status" value="1"/>
</dbReference>
<feature type="compositionally biased region" description="Basic and acidic residues" evidence="9">
    <location>
        <begin position="100"/>
        <end position="112"/>
    </location>
</feature>
<accession>A0A9P4MHZ4</accession>
<comment type="caution">
    <text evidence="10">The sequence shown here is derived from an EMBL/GenBank/DDBJ whole genome shotgun (WGS) entry which is preliminary data.</text>
</comment>
<evidence type="ECO:0000256" key="8">
    <source>
        <dbReference type="ARBA" id="ARBA00025268"/>
    </source>
</evidence>
<comment type="function">
    <text evidence="8">Assembly factor required for Rieske Fe-S protein RIP1 incorporation into the cytochrome b-c1 (CIII) complex. Functions as a chaperone, binding to this subunit within the mitochondrial matrix and stabilizing it prior to its translocation and insertion into the late CIII dimeric intermediate within the mitochondrial inner membrane. Modulates the mitochondrial matrix zinc pool.</text>
</comment>
<dbReference type="GO" id="GO:0005759">
    <property type="term" value="C:mitochondrial matrix"/>
    <property type="evidence" value="ECO:0007669"/>
    <property type="project" value="UniProtKB-SubCell"/>
</dbReference>
<dbReference type="GO" id="GO:0044183">
    <property type="term" value="F:protein folding chaperone"/>
    <property type="evidence" value="ECO:0007669"/>
    <property type="project" value="TreeGrafter"/>
</dbReference>
<sequence>MSVAAQNRQVVRHAYREVWRAINFAFKDDQHMIQSARVFARGQFREDPSTDPKNPLKTPGSAASEQGVEHALAVAQILRQNVVQGTADGNKPEVFKLNIHEETERGDNESIKLKTPLKGTSKSLPRCS</sequence>
<evidence type="ECO:0000256" key="5">
    <source>
        <dbReference type="ARBA" id="ARBA00022946"/>
    </source>
</evidence>
<evidence type="ECO:0000256" key="6">
    <source>
        <dbReference type="ARBA" id="ARBA00023128"/>
    </source>
</evidence>
<dbReference type="EMBL" id="ML996084">
    <property type="protein sequence ID" value="KAF2153658.1"/>
    <property type="molecule type" value="Genomic_DNA"/>
</dbReference>